<dbReference type="Pfam" id="PF02638">
    <property type="entry name" value="GHL10"/>
    <property type="match status" value="1"/>
</dbReference>
<feature type="domain" description="Glycosyl hydrolase-like 10" evidence="2">
    <location>
        <begin position="27"/>
        <end position="334"/>
    </location>
</feature>
<evidence type="ECO:0000313" key="3">
    <source>
        <dbReference type="EMBL" id="MDA3613857.1"/>
    </source>
</evidence>
<proteinExistence type="predicted"/>
<gene>
    <name evidence="3" type="ORF">O3P16_03480</name>
</gene>
<dbReference type="EMBL" id="JAQGEF010000003">
    <property type="protein sequence ID" value="MDA3613857.1"/>
    <property type="molecule type" value="Genomic_DNA"/>
</dbReference>
<accession>A0ABT4UHP9</accession>
<name>A0ABT4UHP9_9BACT</name>
<evidence type="ECO:0000256" key="1">
    <source>
        <dbReference type="ARBA" id="ARBA00022729"/>
    </source>
</evidence>
<keyword evidence="1" id="KW-0732">Signal</keyword>
<dbReference type="InterPro" id="IPR017853">
    <property type="entry name" value="GH"/>
</dbReference>
<keyword evidence="4" id="KW-1185">Reference proteome</keyword>
<dbReference type="SUPFAM" id="SSF51445">
    <property type="entry name" value="(Trans)glycosidases"/>
    <property type="match status" value="1"/>
</dbReference>
<organism evidence="3 4">
    <name type="scientific">Polluticaenibacter yanchengensis</name>
    <dbReference type="NCBI Taxonomy" id="3014562"/>
    <lineage>
        <taxon>Bacteria</taxon>
        <taxon>Pseudomonadati</taxon>
        <taxon>Bacteroidota</taxon>
        <taxon>Chitinophagia</taxon>
        <taxon>Chitinophagales</taxon>
        <taxon>Chitinophagaceae</taxon>
        <taxon>Polluticaenibacter</taxon>
    </lineage>
</organism>
<dbReference type="Proteomes" id="UP001210231">
    <property type="component" value="Unassembled WGS sequence"/>
</dbReference>
<sequence length="630" mass="72079">MSVRVFINLLILLLISGNGFCQQNKPEFRGAWISTVSNIDWPSKKGLPVEVQKQEFIALLEMHKRNGINALIVQVRPAADALYVSKLEPWSEFLTGTQGLAPSPFYDPMEFMIEETHKRGMEFHAWINPYRAVFSVGKSSIANNHKTITNKDWFITYEGKKLFDPGNPDARNFVLKVVEDIVSRYNIDGFHIDDYFYPYPVPGKPFNDGGSYMKYGMGMNLGDWRRSNVDSAIVGMHRIIKKHKPWIKFGVSPFGVWRNSYIDPRGSNTRGGVTNYDDLYADILLWLKNDWVDYVAPQVYWEIGHRLVDFKTLTEWWAKNSYGKHCYIGIGLYKALDPKTGAAWRDKTMLGQKIELCRNTPGIDGEIFFTSNNFIRNPNGWSDSLRLNYYKEPCATPVMAWLPPKGKKQPTAIKEMTASASSAKAPVKQVENGINAAYKDTSFIYANKSYHIILNTIKGKTQKIDIIYNGKTIYTNEYEIPKSTYNIDLSDFDKNGTPDILINFTEDDPTSYLFTSSGKSALNFTHVEDIEEYPNPKPISAEKGIYYSYYPTDCGGKSWNSDVFRMEKNRAIPLLNMEADGCNNIISSLKITNVNKSAQNVVQTRTFDQAENIEQFLQQFWNNNWRSLLK</sequence>
<dbReference type="InterPro" id="IPR003790">
    <property type="entry name" value="GHL10"/>
</dbReference>
<dbReference type="Gene3D" id="3.20.20.80">
    <property type="entry name" value="Glycosidases"/>
    <property type="match status" value="1"/>
</dbReference>
<evidence type="ECO:0000313" key="4">
    <source>
        <dbReference type="Proteomes" id="UP001210231"/>
    </source>
</evidence>
<protein>
    <submittedName>
        <fullName evidence="3">Family 10 glycosylhydrolase</fullName>
    </submittedName>
</protein>
<reference evidence="3 4" key="1">
    <citation type="submission" date="2022-12" db="EMBL/GenBank/DDBJ databases">
        <title>Chitinophagaceae gen. sp. nov., a new member of the family Chitinophagaceae, isolated from soil in a chemical factory.</title>
        <authorList>
            <person name="Ke Z."/>
        </authorList>
    </citation>
    <scope>NUCLEOTIDE SEQUENCE [LARGE SCALE GENOMIC DNA]</scope>
    <source>
        <strain evidence="3 4">LY-5</strain>
    </source>
</reference>
<dbReference type="InterPro" id="IPR052177">
    <property type="entry name" value="Divisome_Glycosyl_Hydrolase"/>
</dbReference>
<dbReference type="RefSeq" id="WP_407030187.1">
    <property type="nucleotide sequence ID" value="NZ_JAQGEF010000003.1"/>
</dbReference>
<comment type="caution">
    <text evidence="3">The sequence shown here is derived from an EMBL/GenBank/DDBJ whole genome shotgun (WGS) entry which is preliminary data.</text>
</comment>
<dbReference type="PANTHER" id="PTHR43405">
    <property type="entry name" value="GLYCOSYL HYDROLASE DIGH"/>
    <property type="match status" value="1"/>
</dbReference>
<evidence type="ECO:0000259" key="2">
    <source>
        <dbReference type="Pfam" id="PF02638"/>
    </source>
</evidence>
<dbReference type="PANTHER" id="PTHR43405:SF1">
    <property type="entry name" value="GLYCOSYL HYDROLASE DIGH"/>
    <property type="match status" value="1"/>
</dbReference>